<organism evidence="2 3">
    <name type="scientific">Pseudomonas shirazensis</name>
    <dbReference type="NCBI Taxonomy" id="2745494"/>
    <lineage>
        <taxon>Bacteria</taxon>
        <taxon>Pseudomonadati</taxon>
        <taxon>Pseudomonadota</taxon>
        <taxon>Gammaproteobacteria</taxon>
        <taxon>Pseudomonadales</taxon>
        <taxon>Pseudomonadaceae</taxon>
        <taxon>Pseudomonas</taxon>
    </lineage>
</organism>
<evidence type="ECO:0000313" key="2">
    <source>
        <dbReference type="EMBL" id="MEK2608221.1"/>
    </source>
</evidence>
<evidence type="ECO:0000313" key="3">
    <source>
        <dbReference type="Proteomes" id="UP001386972"/>
    </source>
</evidence>
<evidence type="ECO:0008006" key="4">
    <source>
        <dbReference type="Google" id="ProtNLM"/>
    </source>
</evidence>
<comment type="caution">
    <text evidence="2">The sequence shown here is derived from an EMBL/GenBank/DDBJ whole genome shotgun (WGS) entry which is preliminary data.</text>
</comment>
<dbReference type="RefSeq" id="WP_340610683.1">
    <property type="nucleotide sequence ID" value="NZ_JBBNAW010000002.1"/>
</dbReference>
<proteinExistence type="predicted"/>
<sequence>MYLLKIVAVILTVAAPMANAWSNTTASVTVKNETGAEATFTYQYAFGSFKPSPSAIASKASTSFDLISLSTTASGMRFTYKSGRKECKFEASHSTLPTAKWDKKATSVGSTRATCEAQLTRASINPPYNYSVTFTLK</sequence>
<evidence type="ECO:0000256" key="1">
    <source>
        <dbReference type="SAM" id="SignalP"/>
    </source>
</evidence>
<gene>
    <name evidence="2" type="ORF">WLF18_03765</name>
</gene>
<dbReference type="Proteomes" id="UP001386972">
    <property type="component" value="Unassembled WGS sequence"/>
</dbReference>
<feature type="chain" id="PRO_5047496443" description="AA1-like domain-containing protein" evidence="1">
    <location>
        <begin position="21"/>
        <end position="137"/>
    </location>
</feature>
<reference evidence="2 3" key="1">
    <citation type="submission" date="2024-03" db="EMBL/GenBank/DDBJ databases">
        <title>Screening, Identification and Application of a Plant Lactobacillus Strain.</title>
        <authorList>
            <person name="Li Y.L."/>
        </authorList>
    </citation>
    <scope>NUCLEOTIDE SEQUENCE [LARGE SCALE GENOMIC DNA]</scope>
    <source>
        <strain evidence="2 3">JDB</strain>
    </source>
</reference>
<name>A0ABU8ZVA4_9PSED</name>
<dbReference type="EMBL" id="JBBNAW010000002">
    <property type="protein sequence ID" value="MEK2608221.1"/>
    <property type="molecule type" value="Genomic_DNA"/>
</dbReference>
<keyword evidence="1" id="KW-0732">Signal</keyword>
<accession>A0ABU8ZVA4</accession>
<protein>
    <recommendedName>
        <fullName evidence="4">AA1-like domain-containing protein</fullName>
    </recommendedName>
</protein>
<feature type="signal peptide" evidence="1">
    <location>
        <begin position="1"/>
        <end position="20"/>
    </location>
</feature>
<keyword evidence="3" id="KW-1185">Reference proteome</keyword>